<dbReference type="SUPFAM" id="SSF56112">
    <property type="entry name" value="Protein kinase-like (PK-like)"/>
    <property type="match status" value="1"/>
</dbReference>
<evidence type="ECO:0000313" key="4">
    <source>
        <dbReference type="Proteomes" id="UP001221142"/>
    </source>
</evidence>
<proteinExistence type="predicted"/>
<dbReference type="EMBL" id="JARKIF010000027">
    <property type="protein sequence ID" value="KAJ7613920.1"/>
    <property type="molecule type" value="Genomic_DNA"/>
</dbReference>
<feature type="domain" description="Protein kinase" evidence="1">
    <location>
        <begin position="16"/>
        <end position="337"/>
    </location>
</feature>
<evidence type="ECO:0000313" key="2">
    <source>
        <dbReference type="EMBL" id="KAJ7613920.1"/>
    </source>
</evidence>
<dbReference type="InterPro" id="IPR000719">
    <property type="entry name" value="Prot_kinase_dom"/>
</dbReference>
<reference evidence="2" key="1">
    <citation type="submission" date="2023-03" db="EMBL/GenBank/DDBJ databases">
        <title>Massive genome expansion in bonnet fungi (Mycena s.s.) driven by repeated elements and novel gene families across ecological guilds.</title>
        <authorList>
            <consortium name="Lawrence Berkeley National Laboratory"/>
            <person name="Harder C.B."/>
            <person name="Miyauchi S."/>
            <person name="Viragh M."/>
            <person name="Kuo A."/>
            <person name="Thoen E."/>
            <person name="Andreopoulos B."/>
            <person name="Lu D."/>
            <person name="Skrede I."/>
            <person name="Drula E."/>
            <person name="Henrissat B."/>
            <person name="Morin E."/>
            <person name="Kohler A."/>
            <person name="Barry K."/>
            <person name="LaButti K."/>
            <person name="Morin E."/>
            <person name="Salamov A."/>
            <person name="Lipzen A."/>
            <person name="Mereny Z."/>
            <person name="Hegedus B."/>
            <person name="Baldrian P."/>
            <person name="Stursova M."/>
            <person name="Weitz H."/>
            <person name="Taylor A."/>
            <person name="Grigoriev I.V."/>
            <person name="Nagy L.G."/>
            <person name="Martin F."/>
            <person name="Kauserud H."/>
        </authorList>
    </citation>
    <scope>NUCLEOTIDE SEQUENCE</scope>
    <source>
        <strain evidence="2">9284</strain>
    </source>
</reference>
<dbReference type="Gene3D" id="1.10.510.10">
    <property type="entry name" value="Transferase(Phosphotransferase) domain 1"/>
    <property type="match status" value="1"/>
</dbReference>
<dbReference type="GO" id="GO:0004672">
    <property type="term" value="F:protein kinase activity"/>
    <property type="evidence" value="ECO:0007669"/>
    <property type="project" value="InterPro"/>
</dbReference>
<sequence>MITSCDSHLTLAGWTLCLGETLFHKQSTVVVSATVLHSPSHEYDGRDAVVKWNWAPKARTAESAFVLSARRRAERENPRMLDHLPDVFYAGDMESSAAVDIFGDIASNNFEERVLRVTVQERLKPLKDRTLTADELEKAFKAIFDCYRWLVEAAGILHRDISVNNLMYRRIDGQIYGVLNDFDLSQFINNSSGFTSDERIGTIPFMAFDLLNRERPPPTHLPRHDLESLMYALVFLVCEVEGTQLARWRDLGMQEVHDSKIVTLLEGFPFPKDGFERFLDWTYQLGELFLDAFGARTKARRLRLLNGKQQQPVPEVDDETLGGRLTFDTFASTLCEL</sequence>
<dbReference type="PANTHER" id="PTHR38248">
    <property type="entry name" value="FUNK1 6"/>
    <property type="match status" value="1"/>
</dbReference>
<protein>
    <recommendedName>
        <fullName evidence="1">Protein kinase domain-containing protein</fullName>
    </recommendedName>
</protein>
<dbReference type="AlphaFoldDB" id="A0AAD7FED4"/>
<evidence type="ECO:0000313" key="3">
    <source>
        <dbReference type="EMBL" id="KAJ7649796.1"/>
    </source>
</evidence>
<dbReference type="PROSITE" id="PS50011">
    <property type="entry name" value="PROTEIN_KINASE_DOM"/>
    <property type="match status" value="1"/>
</dbReference>
<dbReference type="InterPro" id="IPR040976">
    <property type="entry name" value="Pkinase_fungal"/>
</dbReference>
<accession>A0AAD7FED4</accession>
<name>A0AAD7FED4_9AGAR</name>
<keyword evidence="4" id="KW-1185">Reference proteome</keyword>
<dbReference type="PANTHER" id="PTHR38248:SF2">
    <property type="entry name" value="FUNK1 11"/>
    <property type="match status" value="1"/>
</dbReference>
<dbReference type="EMBL" id="JARKIF010000001">
    <property type="protein sequence ID" value="KAJ7649796.1"/>
    <property type="molecule type" value="Genomic_DNA"/>
</dbReference>
<evidence type="ECO:0000259" key="1">
    <source>
        <dbReference type="PROSITE" id="PS50011"/>
    </source>
</evidence>
<organism evidence="2 4">
    <name type="scientific">Roridomyces roridus</name>
    <dbReference type="NCBI Taxonomy" id="1738132"/>
    <lineage>
        <taxon>Eukaryota</taxon>
        <taxon>Fungi</taxon>
        <taxon>Dikarya</taxon>
        <taxon>Basidiomycota</taxon>
        <taxon>Agaricomycotina</taxon>
        <taxon>Agaricomycetes</taxon>
        <taxon>Agaricomycetidae</taxon>
        <taxon>Agaricales</taxon>
        <taxon>Marasmiineae</taxon>
        <taxon>Mycenaceae</taxon>
        <taxon>Roridomyces</taxon>
    </lineage>
</organism>
<dbReference type="Pfam" id="PF17667">
    <property type="entry name" value="Pkinase_fungal"/>
    <property type="match status" value="1"/>
</dbReference>
<gene>
    <name evidence="2" type="ORF">FB45DRAFT_258584</name>
    <name evidence="3" type="ORF">FB45DRAFT_3274</name>
</gene>
<dbReference type="InterPro" id="IPR011009">
    <property type="entry name" value="Kinase-like_dom_sf"/>
</dbReference>
<comment type="caution">
    <text evidence="2">The sequence shown here is derived from an EMBL/GenBank/DDBJ whole genome shotgun (WGS) entry which is preliminary data.</text>
</comment>
<dbReference type="GO" id="GO:0005524">
    <property type="term" value="F:ATP binding"/>
    <property type="evidence" value="ECO:0007669"/>
    <property type="project" value="InterPro"/>
</dbReference>
<dbReference type="Proteomes" id="UP001221142">
    <property type="component" value="Unassembled WGS sequence"/>
</dbReference>